<dbReference type="InterPro" id="IPR036770">
    <property type="entry name" value="Ankyrin_rpt-contain_sf"/>
</dbReference>
<accession>A0A179UXM0</accession>
<evidence type="ECO:0000313" key="7">
    <source>
        <dbReference type="Proteomes" id="UP000002038"/>
    </source>
</evidence>
<keyword evidence="7" id="KW-1185">Reference proteome</keyword>
<keyword evidence="4" id="KW-0812">Transmembrane</keyword>
<dbReference type="Pfam" id="PF00023">
    <property type="entry name" value="Ank"/>
    <property type="match status" value="1"/>
</dbReference>
<proteinExistence type="predicted"/>
<gene>
    <name evidence="6" type="ORF">BDBG_08139</name>
</gene>
<evidence type="ECO:0000256" key="3">
    <source>
        <dbReference type="PROSITE-ProRule" id="PRU00023"/>
    </source>
</evidence>
<dbReference type="KEGG" id="bgh:BDBG_08139"/>
<feature type="transmembrane region" description="Helical" evidence="4">
    <location>
        <begin position="470"/>
        <end position="487"/>
    </location>
</feature>
<dbReference type="Gene3D" id="1.25.40.20">
    <property type="entry name" value="Ankyrin repeat-containing domain"/>
    <property type="match status" value="1"/>
</dbReference>
<dbReference type="SMART" id="SM00248">
    <property type="entry name" value="ANK"/>
    <property type="match status" value="4"/>
</dbReference>
<evidence type="ECO:0000313" key="6">
    <source>
        <dbReference type="EMBL" id="OAT12845.1"/>
    </source>
</evidence>
<keyword evidence="2 3" id="KW-0040">ANK repeat</keyword>
<dbReference type="AlphaFoldDB" id="A0A179UXM0"/>
<reference evidence="7" key="1">
    <citation type="journal article" date="2015" name="PLoS Genet.">
        <title>The dynamic genome and transcriptome of the human fungal pathogen Blastomyces and close relative Emmonsia.</title>
        <authorList>
            <person name="Munoz J.F."/>
            <person name="Gauthier G.M."/>
            <person name="Desjardins C.A."/>
            <person name="Gallo J.E."/>
            <person name="Holder J."/>
            <person name="Sullivan T.D."/>
            <person name="Marty A.J."/>
            <person name="Carmen J.C."/>
            <person name="Chen Z."/>
            <person name="Ding L."/>
            <person name="Gujja S."/>
            <person name="Magrini V."/>
            <person name="Misas E."/>
            <person name="Mitreva M."/>
            <person name="Priest M."/>
            <person name="Saif S."/>
            <person name="Whiston E.A."/>
            <person name="Young S."/>
            <person name="Zeng Q."/>
            <person name="Goldman W.E."/>
            <person name="Mardis E.R."/>
            <person name="Taylor J.W."/>
            <person name="McEwen J.G."/>
            <person name="Clay O.K."/>
            <person name="Klein B.S."/>
            <person name="Cuomo C.A."/>
        </authorList>
    </citation>
    <scope>NUCLEOTIDE SEQUENCE [LARGE SCALE GENOMIC DNA]</scope>
    <source>
        <strain evidence="7">SLH14081</strain>
    </source>
</reference>
<evidence type="ECO:0000256" key="4">
    <source>
        <dbReference type="SAM" id="Phobius"/>
    </source>
</evidence>
<keyword evidence="4" id="KW-1133">Transmembrane helix</keyword>
<dbReference type="Proteomes" id="UP000002038">
    <property type="component" value="Unassembled WGS sequence"/>
</dbReference>
<dbReference type="VEuPathDB" id="FungiDB:BDBG_08139"/>
<dbReference type="PANTHER" id="PTHR24198:SF165">
    <property type="entry name" value="ANKYRIN REPEAT-CONTAINING PROTEIN-RELATED"/>
    <property type="match status" value="1"/>
</dbReference>
<dbReference type="PANTHER" id="PTHR24198">
    <property type="entry name" value="ANKYRIN REPEAT AND PROTEIN KINASE DOMAIN-CONTAINING PROTEIN"/>
    <property type="match status" value="1"/>
</dbReference>
<keyword evidence="1" id="KW-0677">Repeat</keyword>
<evidence type="ECO:0000256" key="1">
    <source>
        <dbReference type="ARBA" id="ARBA00022737"/>
    </source>
</evidence>
<protein>
    <submittedName>
        <fullName evidence="6">Uncharacterized protein</fullName>
    </submittedName>
</protein>
<dbReference type="SUPFAM" id="SSF48403">
    <property type="entry name" value="Ankyrin repeat"/>
    <property type="match status" value="1"/>
</dbReference>
<feature type="transmembrane region" description="Helical" evidence="4">
    <location>
        <begin position="428"/>
        <end position="458"/>
    </location>
</feature>
<dbReference type="OrthoDB" id="4772757at2759"/>
<keyword evidence="4" id="KW-0472">Membrane</keyword>
<evidence type="ECO:0000256" key="5">
    <source>
        <dbReference type="SAM" id="SignalP"/>
    </source>
</evidence>
<sequence>MRKRVIFSVSDACALLFSLLILDVAFASIYHPHEVAECCSQSNMSSFTKCRSALYTPVVDELPVYVEREDGLPTYAGDEDDQEQREREDDQDRVQSLLNKLLRSSDESQLDPHIVKDLLRDEHQRLSDIISSRTQFGTYLHELAADELSFLALAVNCLLFASISTGKSETISWLISQKLTTPNILDRDGMSPLLAAVKAGRTRTIQELVDLGAEPDAYAISGFRSLNAGRAAIRRTPLQLAAELGNLPLVKMFIETYQCDDSKIAPDGQLPLRLASRNGHRHVVDYLPVRRGGGWKRWKTAHEVSMMRAMRALEAIFKFNAFIFYEIPKFFLWTVPKQGLVEPLMKACKWCWVNRAGFLPWLKYQAQQTPARMKKFAKSVWKVAKRVPKAVTDVLKSTWKFCTNTLPKHTWKVLTKEIPKIAISVSKWMWFILTSVATTIASLFQRVASLIHTILSAVASFFRGLTLTDIWNGFCDVLRVIFVSFPLKVYDIMLDFGELTYKAMGALFGFTGKILWHTGFALIYLVTYIPKHIWTVIRSIGDSIAKGFNELRVWVNPKG</sequence>
<name>A0A179UXM0_BLAGS</name>
<feature type="chain" id="PRO_5008107609" evidence="5">
    <location>
        <begin position="28"/>
        <end position="559"/>
    </location>
</feature>
<keyword evidence="5" id="KW-0732">Signal</keyword>
<dbReference type="RefSeq" id="XP_002621516.2">
    <property type="nucleotide sequence ID" value="XM_002621470.2"/>
</dbReference>
<organism evidence="6 7">
    <name type="scientific">Blastomyces gilchristii (strain SLH14081)</name>
    <name type="common">Blastomyces dermatitidis</name>
    <dbReference type="NCBI Taxonomy" id="559298"/>
    <lineage>
        <taxon>Eukaryota</taxon>
        <taxon>Fungi</taxon>
        <taxon>Dikarya</taxon>
        <taxon>Ascomycota</taxon>
        <taxon>Pezizomycotina</taxon>
        <taxon>Eurotiomycetes</taxon>
        <taxon>Eurotiomycetidae</taxon>
        <taxon>Onygenales</taxon>
        <taxon>Ajellomycetaceae</taxon>
        <taxon>Blastomyces</taxon>
    </lineage>
</organism>
<dbReference type="InterPro" id="IPR002110">
    <property type="entry name" value="Ankyrin_rpt"/>
</dbReference>
<feature type="transmembrane region" description="Helical" evidence="4">
    <location>
        <begin position="507"/>
        <end position="529"/>
    </location>
</feature>
<dbReference type="GeneID" id="8501965"/>
<dbReference type="PROSITE" id="PS50297">
    <property type="entry name" value="ANK_REP_REGION"/>
    <property type="match status" value="1"/>
</dbReference>
<dbReference type="PROSITE" id="PS50088">
    <property type="entry name" value="ANK_REPEAT"/>
    <property type="match status" value="1"/>
</dbReference>
<evidence type="ECO:0000256" key="2">
    <source>
        <dbReference type="ARBA" id="ARBA00023043"/>
    </source>
</evidence>
<feature type="repeat" description="ANK" evidence="3">
    <location>
        <begin position="188"/>
        <end position="220"/>
    </location>
</feature>
<feature type="signal peptide" evidence="5">
    <location>
        <begin position="1"/>
        <end position="27"/>
    </location>
</feature>
<dbReference type="EMBL" id="GG657469">
    <property type="protein sequence ID" value="OAT12845.1"/>
    <property type="molecule type" value="Genomic_DNA"/>
</dbReference>